<feature type="disulfide bond" description="Interchain (with C-440 in A0A482MFS6)" evidence="3">
    <location>
        <position position="74"/>
    </location>
</feature>
<protein>
    <submittedName>
        <fullName evidence="1">Virion-associated protein</fullName>
    </submittedName>
</protein>
<evidence type="ECO:0007829" key="3">
    <source>
        <dbReference type="PDB" id="8FXP"/>
    </source>
</evidence>
<sequence>MNFNVGVDFPSFIAWDGEESFPVKVDGFNQFGFTFKTIAALTAATTFNIFYHEPSDADPCVPGPAIRVPEVPFCDTVLLSEDGLAAVTLPETVTPDSFCAGTVPCMNGQWISIAPATGSETNAANVQITVTMKGATR</sequence>
<dbReference type="EMBL" id="MK637516">
    <property type="protein sequence ID" value="QBQ72033.1"/>
    <property type="molecule type" value="Genomic_DNA"/>
</dbReference>
<dbReference type="PDB" id="8FXR">
    <property type="method" value="EM"/>
    <property type="resolution" value="4.50 A"/>
    <property type="chains" value="l1/l2/l5/l6/l7/m1/m2/m5/m6/m7/p1/p2/p5/p6/p7/q1/q2/q5/q6/q7/s1/s2/s5/s6/s7/t1/t2/t5/t6/t7=1-137"/>
</dbReference>
<name>A0ACD6BA84_9CAUD</name>
<feature type="disulfide bond" description="Interchain (with C-223 in A0A482MFS6)" evidence="2 3">
    <location>
        <position position="105"/>
    </location>
</feature>
<dbReference type="PDB" id="8FWG">
    <property type="method" value="EM"/>
    <property type="resolution" value="3.45 A"/>
    <property type="chains" value="l1/l2/l5/l6/l7/m1/m2/m5/m6/m7/p1/p2/p5/p6/p7/q1/q2/q5/q6/q7/s1/s2/s5/s6/s7/t1/t2/t5/t6/t7=1-137"/>
</dbReference>
<evidence type="ECO:0007829" key="2">
    <source>
        <dbReference type="PDB" id="8FWG"/>
    </source>
</evidence>
<gene>
    <name evidence="1" type="ORF">Milano_010</name>
</gene>
<dbReference type="PDB" id="8FXP">
    <property type="method" value="EM"/>
    <property type="resolution" value="4.04 A"/>
    <property type="chains" value="0E/0F/0G/0H/1/2/3/4/5/6/7/8/9/AD/AE/AH/AI/AK/AL/AM/AN/l/m/p/q/s/t/u/v/z=1-137"/>
</dbReference>
<feature type="disulfide bond" description="Interchain (with C-7 in A0A482MFR0)" evidence="3">
    <location>
        <position position="60"/>
    </location>
</feature>
<feature type="disulfide bond" description="Interchain (with C-252 in A0A482MFS6)" evidence="2 3">
    <location>
        <position position="74"/>
    </location>
</feature>
<proteinExistence type="evidence at protein level"/>
<feature type="disulfide bond" description="Interchain (with C-3 in A0A482MFR0)" evidence="3">
    <location>
        <position position="99"/>
    </location>
</feature>
<accession>A0ACD6BA84</accession>
<reference evidence="1" key="1">
    <citation type="journal article" date="2019" name="Microbiol. Resour. Announc.">
        <title>Complete Genome Sequence of Agrobacterium tumefaciens Myophage Milano.</title>
        <authorList>
            <person name="Nittolo T."/>
            <person name="Ravindran A."/>
            <person name="Gonzalez C.F."/>
            <person name="Ramsey J."/>
        </authorList>
    </citation>
    <scope>NUCLEOTIDE SEQUENCE</scope>
</reference>
<reference evidence="2 3" key="2">
    <citation type="journal article" date="2023" name="Commun. Biol.">
        <title>Neck and capsid architecture of the robust Agrobacterium phage Milano.</title>
        <authorList>
            <person name="Sonani R.R."/>
            <person name="Esteves N.C."/>
            <person name="Horton A.A."/>
            <person name="Kelly R.J."/>
            <person name="Sebastian A.L."/>
            <person name="Wang F."/>
            <person name="Kreutzberger M.A.B."/>
            <person name="Leiman P.G."/>
            <person name="Scharf B.E."/>
            <person name="Egelman E.H."/>
        </authorList>
    </citation>
    <scope>STRUCTURE BY ELECTRON MICROSCOPY (3.45 ANGSTROMS) OF 1-137</scope>
    <scope>DISULFIDE BONDS</scope>
</reference>
<accession>A0A482MFS0</accession>
<organism evidence="1">
    <name type="scientific">Agrobacterium phage Milano</name>
    <dbReference type="NCBI Taxonomy" id="2557550"/>
    <lineage>
        <taxon>Viruses</taxon>
        <taxon>Duplodnaviria</taxon>
        <taxon>Heunggongvirae</taxon>
        <taxon>Uroviricota</taxon>
        <taxon>Caudoviricetes</taxon>
        <taxon>Schmittlotzvirus</taxon>
    </lineage>
</organism>
<keyword evidence="2 3" id="KW-0002">3D-structure</keyword>
<evidence type="ECO:0000313" key="1">
    <source>
        <dbReference type="EMBL" id="QBQ72033.1"/>
    </source>
</evidence>